<organism evidence="2 3">
    <name type="scientific">Sphingobium subterraneum</name>
    <dbReference type="NCBI Taxonomy" id="627688"/>
    <lineage>
        <taxon>Bacteria</taxon>
        <taxon>Pseudomonadati</taxon>
        <taxon>Pseudomonadota</taxon>
        <taxon>Alphaproteobacteria</taxon>
        <taxon>Sphingomonadales</taxon>
        <taxon>Sphingomonadaceae</taxon>
        <taxon>Sphingobium</taxon>
    </lineage>
</organism>
<sequence>MKHAPLAAMMLLATGCTPAAPPPSSPPPAANGPSEECRGEALALFIGQTASSEVAARMMQASGARTLRWVAPGMAVTMDYRADRLTVSYDAAMKIDRASCG</sequence>
<keyword evidence="1" id="KW-0732">Signal</keyword>
<dbReference type="RefSeq" id="WP_184081373.1">
    <property type="nucleotide sequence ID" value="NZ_JACIJP010000005.1"/>
</dbReference>
<dbReference type="Proteomes" id="UP000552700">
    <property type="component" value="Unassembled WGS sequence"/>
</dbReference>
<dbReference type="PROSITE" id="PS51257">
    <property type="entry name" value="PROKAR_LIPOPROTEIN"/>
    <property type="match status" value="1"/>
</dbReference>
<evidence type="ECO:0008006" key="4">
    <source>
        <dbReference type="Google" id="ProtNLM"/>
    </source>
</evidence>
<protein>
    <recommendedName>
        <fullName evidence="4">Peptidase inhibitor I78</fullName>
    </recommendedName>
</protein>
<gene>
    <name evidence="2" type="ORF">FHS92_002822</name>
</gene>
<dbReference type="Pfam" id="PF11720">
    <property type="entry name" value="Inhibitor_I78"/>
    <property type="match status" value="1"/>
</dbReference>
<dbReference type="AlphaFoldDB" id="A0A841J981"/>
<name>A0A841J981_9SPHN</name>
<evidence type="ECO:0000256" key="1">
    <source>
        <dbReference type="SAM" id="SignalP"/>
    </source>
</evidence>
<feature type="chain" id="PRO_5032609718" description="Peptidase inhibitor I78" evidence="1">
    <location>
        <begin position="20"/>
        <end position="101"/>
    </location>
</feature>
<dbReference type="Gene3D" id="3.30.10.10">
    <property type="entry name" value="Trypsin Inhibitor V, subunit A"/>
    <property type="match status" value="1"/>
</dbReference>
<evidence type="ECO:0000313" key="3">
    <source>
        <dbReference type="Proteomes" id="UP000552700"/>
    </source>
</evidence>
<proteinExistence type="predicted"/>
<dbReference type="InterPro" id="IPR021719">
    <property type="entry name" value="Prot_inh_I78"/>
</dbReference>
<comment type="caution">
    <text evidence="2">The sequence shown here is derived from an EMBL/GenBank/DDBJ whole genome shotgun (WGS) entry which is preliminary data.</text>
</comment>
<evidence type="ECO:0000313" key="2">
    <source>
        <dbReference type="EMBL" id="MBB6125065.1"/>
    </source>
</evidence>
<dbReference type="EMBL" id="JACIJP010000005">
    <property type="protein sequence ID" value="MBB6125065.1"/>
    <property type="molecule type" value="Genomic_DNA"/>
</dbReference>
<accession>A0A841J981</accession>
<reference evidence="2 3" key="1">
    <citation type="submission" date="2020-08" db="EMBL/GenBank/DDBJ databases">
        <title>Genomic Encyclopedia of Type Strains, Phase IV (KMG-IV): sequencing the most valuable type-strain genomes for metagenomic binning, comparative biology and taxonomic classification.</title>
        <authorList>
            <person name="Goeker M."/>
        </authorList>
    </citation>
    <scope>NUCLEOTIDE SEQUENCE [LARGE SCALE GENOMIC DNA]</scope>
    <source>
        <strain evidence="2 3">DSM 102255</strain>
    </source>
</reference>
<keyword evidence="3" id="KW-1185">Reference proteome</keyword>
<feature type="signal peptide" evidence="1">
    <location>
        <begin position="1"/>
        <end position="19"/>
    </location>
</feature>